<organism evidence="41">
    <name type="scientific">Turnip mosaic virus (strain Japanese)</name>
    <name type="common">TuMV</name>
    <dbReference type="NCBI Taxonomy" id="12230"/>
    <lineage>
        <taxon>Viruses</taxon>
        <taxon>Riboviria</taxon>
        <taxon>Orthornavirae</taxon>
        <taxon>Pisuviricota</taxon>
        <taxon>Stelpaviricetes</taxon>
        <taxon>Patatavirales</taxon>
        <taxon>Potyviridae</taxon>
        <taxon>Potyvirus</taxon>
        <taxon>Potyvirus rapae</taxon>
    </lineage>
</organism>
<evidence type="ECO:0000256" key="23">
    <source>
        <dbReference type="ARBA" id="ARBA00022807"/>
    </source>
</evidence>
<comment type="catalytic activity">
    <reaction evidence="2">
        <text>Hydrolyzes a Gly-|-Gly bond at its own C-terminus, commonly in the sequence -Tyr-Xaa-Val-Gly-|-Gly, in the processing of the potyviral polyprotein.</text>
        <dbReference type="EC" id="3.4.22.45"/>
    </reaction>
</comment>
<organismHost>
    <name type="scientific">Brassica</name>
    <dbReference type="NCBI Taxonomy" id="3705"/>
</organismHost>
<dbReference type="PROSITE" id="PS51192">
    <property type="entry name" value="HELICASE_ATP_BIND_1"/>
    <property type="match status" value="1"/>
</dbReference>
<keyword evidence="19" id="KW-0548">Nucleotidyltransferase</keyword>
<keyword evidence="27" id="KW-0899">Viral immunoevasion</keyword>
<dbReference type="Pfam" id="PF00767">
    <property type="entry name" value="Poty_coat"/>
    <property type="match status" value="1"/>
</dbReference>
<name>A0A089X238_TUMVJ</name>
<keyword evidence="14" id="KW-1048">Host nucleus</keyword>
<keyword evidence="10" id="KW-1139">Helical capsid protein</keyword>
<dbReference type="InterPro" id="IPR001650">
    <property type="entry name" value="Helicase_C-like"/>
</dbReference>
<evidence type="ECO:0000256" key="34">
    <source>
        <dbReference type="SAM" id="MobiDB-lite"/>
    </source>
</evidence>
<evidence type="ECO:0000256" key="27">
    <source>
        <dbReference type="ARBA" id="ARBA00023280"/>
    </source>
</evidence>
<evidence type="ECO:0000256" key="33">
    <source>
        <dbReference type="RuleBase" id="RU003351"/>
    </source>
</evidence>
<evidence type="ECO:0000256" key="32">
    <source>
        <dbReference type="PROSITE-ProRule" id="PRU01080"/>
    </source>
</evidence>
<feature type="domain" description="Helicase C-terminal" evidence="37">
    <location>
        <begin position="1471"/>
        <end position="1630"/>
    </location>
</feature>
<feature type="region of interest" description="Disordered" evidence="34">
    <location>
        <begin position="2884"/>
        <end position="2937"/>
    </location>
</feature>
<dbReference type="InterPro" id="IPR009003">
    <property type="entry name" value="Peptidase_S1_PA"/>
</dbReference>
<evidence type="ECO:0000259" key="37">
    <source>
        <dbReference type="PROSITE" id="PS51194"/>
    </source>
</evidence>
<keyword evidence="26" id="KW-0693">Viral RNA replication</keyword>
<feature type="active site" description="For helper component proteinase activity" evidence="32">
    <location>
        <position position="706"/>
    </location>
</feature>
<reference evidence="41" key="1">
    <citation type="submission" date="2016-06" db="EMBL/GenBank/DDBJ databases">
        <title>Differential patterns of alterations of Arabidopsis development by the infection of different strains of Turnip mosaic virus.</title>
        <authorList>
            <person name="Sanchez F."/>
            <person name="Manrique P."/>
            <person name="Mansilla C."/>
            <person name="Lunello P."/>
            <person name="Wang X."/>
            <person name="Rodrigo G."/>
            <person name="Martinez F."/>
            <person name="Jenner C."/>
            <person name="Gonzalez-Melendi P."/>
            <person name="Elena S.F."/>
            <person name="Walsh J."/>
            <person name="Ponz F."/>
        </authorList>
    </citation>
    <scope>NUCLEOTIDE SEQUENCE</scope>
    <source>
        <strain evidence="41">JPN 1</strain>
    </source>
</reference>
<keyword evidence="9" id="KW-1036">Host cytoplasmic vesicle</keyword>
<evidence type="ECO:0000256" key="7">
    <source>
        <dbReference type="ARBA" id="ARBA00022463"/>
    </source>
</evidence>
<dbReference type="GO" id="GO:0006508">
    <property type="term" value="P:proteolysis"/>
    <property type="evidence" value="ECO:0007669"/>
    <property type="project" value="UniProtKB-KW"/>
</dbReference>
<evidence type="ECO:0000256" key="18">
    <source>
        <dbReference type="ARBA" id="ARBA00022679"/>
    </source>
</evidence>
<feature type="domain" description="Helicase ATP-binding" evidence="36">
    <location>
        <begin position="1300"/>
        <end position="1452"/>
    </location>
</feature>
<organismHost>
    <name type="scientific">Hesperis matronalis</name>
    <dbReference type="NCBI Taxonomy" id="264418"/>
</organismHost>
<evidence type="ECO:0000256" key="21">
    <source>
        <dbReference type="ARBA" id="ARBA00022801"/>
    </source>
</evidence>
<keyword evidence="16" id="KW-1090">Inhibition of host innate immune response by virus</keyword>
<dbReference type="GO" id="GO:0006351">
    <property type="term" value="P:DNA-templated transcription"/>
    <property type="evidence" value="ECO:0007669"/>
    <property type="project" value="InterPro"/>
</dbReference>
<comment type="catalytic activity">
    <reaction evidence="1">
        <text>Hydrolyzes glutaminyl bonds, and activity is further restricted by preferences for the amino acids in P6 - P1' that vary with the species of potyvirus, e.g. Glu-Xaa-Xaa-Tyr-Xaa-Gln-|-(Ser or Gly) for the enzyme from tobacco etch virus. The natural substrate is the viral polyprotein, but other proteins and oligopeptides containing the appropriate consensus sequence are also cleaved.</text>
        <dbReference type="EC" id="3.4.22.44"/>
    </reaction>
</comment>
<dbReference type="GO" id="GO:0005198">
    <property type="term" value="F:structural molecule activity"/>
    <property type="evidence" value="ECO:0007669"/>
    <property type="project" value="InterPro"/>
</dbReference>
<feature type="active site" description="For helper component proteinase activity" evidence="32">
    <location>
        <position position="779"/>
    </location>
</feature>
<dbReference type="PROSITE" id="PS51436">
    <property type="entry name" value="POTYVIRUS_NIA_PRO"/>
    <property type="match status" value="1"/>
</dbReference>
<evidence type="ECO:0000256" key="13">
    <source>
        <dbReference type="ARBA" id="ARBA00022561"/>
    </source>
</evidence>
<keyword evidence="11" id="KW-0191">Covalent protein-RNA linkage</keyword>
<evidence type="ECO:0000313" key="41">
    <source>
        <dbReference type="EMBL" id="AIR95656.1"/>
    </source>
</evidence>
<dbReference type="GO" id="GO:0052170">
    <property type="term" value="P:symbiont-mediated suppression of host innate immune response"/>
    <property type="evidence" value="ECO:0007669"/>
    <property type="project" value="UniProtKB-KW"/>
</dbReference>
<dbReference type="SUPFAM" id="SSF52540">
    <property type="entry name" value="P-loop containing nucleoside triphosphate hydrolases"/>
    <property type="match status" value="2"/>
</dbReference>
<keyword evidence="7" id="KW-0941">Suppressor of RNA silencing</keyword>
<comment type="function">
    <text evidence="28">Involved in aphid transmission, cell-to-cell and systemis movement, encapsidation of the viral RNA and in the regulation of viral RNA amplification.</text>
</comment>
<dbReference type="PRINTS" id="PR00966">
    <property type="entry name" value="NIAPOTYPTASE"/>
</dbReference>
<keyword evidence="24" id="KW-0067">ATP-binding</keyword>
<evidence type="ECO:0000256" key="16">
    <source>
        <dbReference type="ARBA" id="ARBA00022632"/>
    </source>
</evidence>
<dbReference type="InterPro" id="IPR001730">
    <property type="entry name" value="Potyv_NIa-pro_dom"/>
</dbReference>
<dbReference type="GO" id="GO:0003968">
    <property type="term" value="F:RNA-directed RNA polymerase activity"/>
    <property type="evidence" value="ECO:0007669"/>
    <property type="project" value="UniProtKB-KW"/>
</dbReference>
<organismHost>
    <name type="scientific">Calanthe</name>
    <dbReference type="NCBI Taxonomy" id="38206"/>
</organismHost>
<dbReference type="Pfam" id="PF00680">
    <property type="entry name" value="RdRP_1"/>
    <property type="match status" value="1"/>
</dbReference>
<evidence type="ECO:0000259" key="35">
    <source>
        <dbReference type="PROSITE" id="PS50507"/>
    </source>
</evidence>
<dbReference type="PANTHER" id="PTHR43519">
    <property type="entry name" value="ATP-DEPENDENT RNA HELICASE HRPB"/>
    <property type="match status" value="1"/>
</dbReference>
<evidence type="ECO:0000256" key="17">
    <source>
        <dbReference type="ARBA" id="ARBA00022670"/>
    </source>
</evidence>
<evidence type="ECO:0000256" key="26">
    <source>
        <dbReference type="ARBA" id="ARBA00022953"/>
    </source>
</evidence>
<dbReference type="Pfam" id="PF08440">
    <property type="entry name" value="Poty_PP"/>
    <property type="match status" value="1"/>
</dbReference>
<dbReference type="InterPro" id="IPR043128">
    <property type="entry name" value="Rev_trsase/Diguanyl_cyclase"/>
</dbReference>
<proteinExistence type="evidence at transcript level"/>
<keyword evidence="12" id="KW-0597">Phosphoprotein</keyword>
<dbReference type="PANTHER" id="PTHR43519:SF1">
    <property type="entry name" value="ATP-DEPENDENT RNA HELICASE HRPB"/>
    <property type="match status" value="1"/>
</dbReference>
<evidence type="ECO:0000259" key="38">
    <source>
        <dbReference type="PROSITE" id="PS51436"/>
    </source>
</evidence>
<organismHost>
    <name type="scientific">Capsella bursa-pastoris</name>
    <name type="common">Shepherd's purse</name>
    <name type="synonym">Thlaspi bursa-pastoris</name>
    <dbReference type="NCBI Taxonomy" id="3719"/>
</organismHost>
<dbReference type="InterPro" id="IPR043504">
    <property type="entry name" value="Peptidase_S1_PA_chymotrypsin"/>
</dbReference>
<keyword evidence="18" id="KW-0808">Transferase</keyword>
<dbReference type="Pfam" id="PF13608">
    <property type="entry name" value="Potyvirid-P3"/>
    <property type="match status" value="1"/>
</dbReference>
<evidence type="ECO:0000256" key="1">
    <source>
        <dbReference type="ARBA" id="ARBA00000785"/>
    </source>
</evidence>
<dbReference type="SUPFAM" id="SSF56672">
    <property type="entry name" value="DNA/RNA polymerases"/>
    <property type="match status" value="1"/>
</dbReference>
<dbReference type="InterPro" id="IPR001456">
    <property type="entry name" value="HC-pro"/>
</dbReference>
<accession>A0A089X238</accession>
<evidence type="ECO:0000256" key="28">
    <source>
        <dbReference type="ARBA" id="ARBA00029405"/>
    </source>
</evidence>
<dbReference type="EMBL" id="KM094174">
    <property type="protein sequence ID" value="AIR95656.1"/>
    <property type="molecule type" value="mRNA"/>
</dbReference>
<dbReference type="InterPro" id="IPR001592">
    <property type="entry name" value="Poty_coat"/>
</dbReference>
<evidence type="ECO:0000256" key="6">
    <source>
        <dbReference type="ARBA" id="ARBA00020107"/>
    </source>
</evidence>
<dbReference type="InterPro" id="IPR007094">
    <property type="entry name" value="RNA-dir_pol_PSvirus"/>
</dbReference>
<dbReference type="InterPro" id="IPR043502">
    <property type="entry name" value="DNA/RNA_pol_sf"/>
</dbReference>
<evidence type="ECO:0000256" key="24">
    <source>
        <dbReference type="ARBA" id="ARBA00022840"/>
    </source>
</evidence>
<evidence type="ECO:0000256" key="12">
    <source>
        <dbReference type="ARBA" id="ARBA00022553"/>
    </source>
</evidence>
<evidence type="ECO:0000259" key="40">
    <source>
        <dbReference type="PROSITE" id="PS51871"/>
    </source>
</evidence>
<dbReference type="Pfam" id="PF00851">
    <property type="entry name" value="Peptidase_C6"/>
    <property type="match status" value="1"/>
</dbReference>
<dbReference type="InterPro" id="IPR031159">
    <property type="entry name" value="HC_PRO_CPD_dom"/>
</dbReference>
<dbReference type="InterPro" id="IPR042308">
    <property type="entry name" value="HC_PRO_CPD_sf"/>
</dbReference>
<dbReference type="GO" id="GO:0019029">
    <property type="term" value="C:helical viral capsid"/>
    <property type="evidence" value="ECO:0007669"/>
    <property type="project" value="UniProtKB-KW"/>
</dbReference>
<dbReference type="Gene3D" id="3.30.70.270">
    <property type="match status" value="1"/>
</dbReference>
<evidence type="ECO:0000256" key="19">
    <source>
        <dbReference type="ARBA" id="ARBA00022695"/>
    </source>
</evidence>
<evidence type="ECO:0000256" key="5">
    <source>
        <dbReference type="ARBA" id="ARBA00006064"/>
    </source>
</evidence>
<dbReference type="SUPFAM" id="SSF50494">
    <property type="entry name" value="Trypsin-like serine proteases"/>
    <property type="match status" value="1"/>
</dbReference>
<comment type="function">
    <text evidence="29">Has helicase activity. It may be involved in replication.</text>
</comment>
<dbReference type="GO" id="GO:0042025">
    <property type="term" value="C:host cell nucleus"/>
    <property type="evidence" value="ECO:0007669"/>
    <property type="project" value="UniProtKB-SubCell"/>
</dbReference>
<organismHost>
    <name type="scientific">Stellaria media</name>
    <name type="common">Common chickweed</name>
    <name type="synonym">Alsine media</name>
    <dbReference type="NCBI Taxonomy" id="13274"/>
</organismHost>
<evidence type="ECO:0000256" key="15">
    <source>
        <dbReference type="ARBA" id="ARBA00022581"/>
    </source>
</evidence>
<evidence type="ECO:0000256" key="22">
    <source>
        <dbReference type="ARBA" id="ARBA00022806"/>
    </source>
</evidence>
<organismHost>
    <name type="scientific">Alliaria petiolata</name>
    <name type="common">Garlic mustard</name>
    <name type="synonym">Arabis petiolata</name>
    <dbReference type="NCBI Taxonomy" id="126270"/>
</organismHost>
<dbReference type="CDD" id="cd23175">
    <property type="entry name" value="ps-ssRNAv_Potyviridae_RdRp"/>
    <property type="match status" value="1"/>
</dbReference>
<dbReference type="PROSITE" id="PS50507">
    <property type="entry name" value="RDRP_SSRNA_POS"/>
    <property type="match status" value="1"/>
</dbReference>
<evidence type="ECO:0000256" key="29">
    <source>
        <dbReference type="ARBA" id="ARBA00029422"/>
    </source>
</evidence>
<dbReference type="Pfam" id="PF01577">
    <property type="entry name" value="Peptidase_S30"/>
    <property type="match status" value="1"/>
</dbReference>
<comment type="similarity">
    <text evidence="5 33">Belongs to the potyviridae genome polyprotein family.</text>
</comment>
<keyword evidence="15" id="KW-0945">Host-virus interaction</keyword>
<dbReference type="PROSITE" id="PS51744">
    <property type="entry name" value="HC_PRO_CPD"/>
    <property type="match status" value="1"/>
</dbReference>
<keyword evidence="8" id="KW-0696">RNA-directed RNA polymerase</keyword>
<dbReference type="PROSITE" id="PS51194">
    <property type="entry name" value="HELICASE_CTER"/>
    <property type="match status" value="1"/>
</dbReference>
<evidence type="ECO:0000256" key="10">
    <source>
        <dbReference type="ARBA" id="ARBA00022497"/>
    </source>
</evidence>
<dbReference type="GO" id="GO:0004197">
    <property type="term" value="F:cysteine-type endopeptidase activity"/>
    <property type="evidence" value="ECO:0007669"/>
    <property type="project" value="InterPro"/>
</dbReference>
<feature type="compositionally biased region" description="Basic and acidic residues" evidence="34">
    <location>
        <begin position="2887"/>
        <end position="2909"/>
    </location>
</feature>
<evidence type="ECO:0000256" key="14">
    <source>
        <dbReference type="ARBA" id="ARBA00022562"/>
    </source>
</evidence>
<evidence type="ECO:0000256" key="2">
    <source>
        <dbReference type="ARBA" id="ARBA00001848"/>
    </source>
</evidence>
<evidence type="ECO:0000256" key="11">
    <source>
        <dbReference type="ARBA" id="ARBA00022520"/>
    </source>
</evidence>
<feature type="domain" description="RdRp catalytic" evidence="35">
    <location>
        <begin position="2601"/>
        <end position="2725"/>
    </location>
</feature>
<dbReference type="InterPro" id="IPR002540">
    <property type="entry name" value="Pept_S30_P1_potyvir"/>
</dbReference>
<dbReference type="GO" id="GO:0044161">
    <property type="term" value="C:host cell cytoplasmic vesicle"/>
    <property type="evidence" value="ECO:0007669"/>
    <property type="project" value="UniProtKB-SubCell"/>
</dbReference>
<protein>
    <recommendedName>
        <fullName evidence="6">Genome polyprotein</fullName>
    </recommendedName>
</protein>
<keyword evidence="17" id="KW-0645">Protease</keyword>
<dbReference type="InterPro" id="IPR039560">
    <property type="entry name" value="Potyvirid-P3"/>
</dbReference>
<organismHost>
    <name type="scientific">Trifolium hybridum</name>
    <name type="common">Alsike clover</name>
    <dbReference type="NCBI Taxonomy" id="74517"/>
</organismHost>
<dbReference type="InterPro" id="IPR001205">
    <property type="entry name" value="RNA-dir_pol_C"/>
</dbReference>
<dbReference type="Gene3D" id="3.90.70.150">
    <property type="entry name" value="Helper component proteinase"/>
    <property type="match status" value="1"/>
</dbReference>
<dbReference type="PROSITE" id="PS51871">
    <property type="entry name" value="PV_P1_PRO"/>
    <property type="match status" value="1"/>
</dbReference>
<comment type="subcellular location">
    <subcellularLocation>
        <location evidence="30">Host cytoplasmic vesicle</location>
    </subcellularLocation>
    <subcellularLocation>
        <location evidence="3">Host nucleus</location>
    </subcellularLocation>
    <subcellularLocation>
        <location evidence="4">Virion</location>
    </subcellularLocation>
</comment>
<dbReference type="GO" id="GO:0005524">
    <property type="term" value="F:ATP binding"/>
    <property type="evidence" value="ECO:0007669"/>
    <property type="project" value="UniProtKB-KW"/>
</dbReference>
<dbReference type="Pfam" id="PF00270">
    <property type="entry name" value="DEAD"/>
    <property type="match status" value="1"/>
</dbReference>
<dbReference type="Pfam" id="PF00271">
    <property type="entry name" value="Helicase_C"/>
    <property type="match status" value="1"/>
</dbReference>
<evidence type="ECO:0000256" key="25">
    <source>
        <dbReference type="ARBA" id="ARBA00022844"/>
    </source>
</evidence>
<evidence type="ECO:0000256" key="20">
    <source>
        <dbReference type="ARBA" id="ARBA00022741"/>
    </source>
</evidence>
<evidence type="ECO:0000256" key="4">
    <source>
        <dbReference type="ARBA" id="ARBA00004328"/>
    </source>
</evidence>
<dbReference type="GO" id="GO:0003723">
    <property type="term" value="F:RNA binding"/>
    <property type="evidence" value="ECO:0007669"/>
    <property type="project" value="InterPro"/>
</dbReference>
<keyword evidence="22" id="KW-0347">Helicase</keyword>
<dbReference type="InterPro" id="IPR013648">
    <property type="entry name" value="PP_Potyviridae"/>
</dbReference>
<feature type="domain" description="Peptidase C4" evidence="38">
    <location>
        <begin position="2117"/>
        <end position="2335"/>
    </location>
</feature>
<keyword evidence="25" id="KW-0946">Virion</keyword>
<keyword evidence="23" id="KW-0788">Thiol protease</keyword>
<dbReference type="InterPro" id="IPR014001">
    <property type="entry name" value="Helicase_ATP-bd"/>
</dbReference>
<dbReference type="SMART" id="SM00487">
    <property type="entry name" value="DEXDc"/>
    <property type="match status" value="1"/>
</dbReference>
<dbReference type="InterPro" id="IPR027417">
    <property type="entry name" value="P-loop_NTPase"/>
</dbReference>
<evidence type="ECO:0000256" key="8">
    <source>
        <dbReference type="ARBA" id="ARBA00022484"/>
    </source>
</evidence>
<keyword evidence="20" id="KW-0547">Nucleotide-binding</keyword>
<dbReference type="GO" id="GO:0039694">
    <property type="term" value="P:viral RNA genome replication"/>
    <property type="evidence" value="ECO:0007669"/>
    <property type="project" value="InterPro"/>
</dbReference>
<dbReference type="InterPro" id="IPR011545">
    <property type="entry name" value="DEAD/DEAH_box_helicase_dom"/>
</dbReference>
<dbReference type="Gene3D" id="3.40.50.300">
    <property type="entry name" value="P-loop containing nucleotide triphosphate hydrolases"/>
    <property type="match status" value="2"/>
</dbReference>
<keyword evidence="13" id="KW-0167">Capsid protein</keyword>
<sequence>MAAVTFATAITNTTASKPALTGMIQFGNFPPVPLRSTTVTTVATSVAQPKLHTVQFGSLDPVVVKSGAGSFAKATRQQPNVEIDVSLSEAAALEVAKPRPNAVLRMHEEANKERALFLDWEASLKRSSYGIAENEKVVMTTRGVSKIVPRSSRAMKQKRARERRRAQQPIILKWEPKLSGISIGGGLSASAIEVEEARTKWPLHKTPSMKRKTVHRRCKMNDQGIDMLMRSLIKIFKAKSANIEFIGRKSIKVDFVKKEQTKFARVQVVHLLGKRAQRDLLTGAEENHFIDTLSNYSGNRKIINPGVVCAGWSGIVIRNGILTQKQSRSPSQAFVIRGEHEGKLYDARVKVTKVMSHKIIHYSAAGANFWKGFDGCFLAYRGDNREHTCYTGLDVTECGEVAALMCLAMFPCGKITCPDCVTDSELSQGQASGPSIKHKLAQLREVIKSSYPRFKHAVQILDRYEQSLSSANENYQDFAEIQSISDGTDKAAFPHINKLNAILIKGATATGEEFSQATKYLLEIARYLKNRTENIEKGSLKSFRNKISQKAHINPTLMCDNQLDRNGNFIWGERGYHAKRFFSNYFEIIDPKKGYTQYETRIVPNGSRKLAIGKLIVPTNFEVLREQMKGEPIEPHPITVECVSKLQGDFVHACCCVTTESGDPVLSEIKMPTKHHLVIGNSGDPKYIDLPEIEENKMYIAKEGYCYINIFLAMLVNVKESQAKEFTKVVRDKLVGELGKWPTLLDVATACYFLKVFYPDVANAELPRMLVDHKTKIIHVVDSYGSLSTGYHILKTNTVEQLIKFTRCNLESSLKHYRVGGTAWEGAHGFNNIDDPQWCIKRLIQGVYRPKKLREDMLTNPFLTLYALLSPGVILAFYNSGSLEYLMNHYIRADSNVAVLLVVLKSLAKKVSTSQSVLAQLQIIERSLPELVEARANITGPDEAASQACNRFLGMLIHMAEPNNELADGGYTILRDHSISILEKSYLQILDEAWSELSWSERCAIKYYSSKQAIFSQKDLQMRSDVDLGGRYSESVTSSYEWGKQRVKSVYSNACNKVRSSVSWTSSKISSSVCKTINYLVPDVFKFINVLVCISLLVTIAAEANRIVTTQRRLKLDIEETERKKIEWELAFHHAILTQSAGQHPTLDEFTAYIGEKAPHLNEHIEPEEKAVVHQAKRQSEQELERVIAFIALVLMMFDAERSDCVTKILNKLKGLVSTVEPTVYHQTLNDIEDDLSERNLFVDFELSSDGEILQQLPAEKTFASWWNHQLSRGFTIPHYRTEGKFMTFTRATATEVAGKIAHESDRDILLMGAVGSGKSTGLPYHLSRKGNVLLLEPTRPLAENVHKQLSQAPFHQNTTLRMRGLTSFGSAPISVMTSGFALNYFANNRTRIEEFDFVIFDECHVHDANAMAMRCLLHECDYSGKVIKVSATPPGREVEFSTQYPVTISTEDTLSFQDFVNAQGSGSNCDVISKGDNILVYVASYNEVDTLSKLLVERDFKVTKVDGRTMKVGNIEITTSGTPSRKHFIVATNIIENGVTLDIDVVADFGTKVLPYLDTDNRMLSTTKTSINYGERIQRLGRVGRHKPGHALRIGHTEKGLSEVPSCIATEAALKCFTYGLPVITNNVSTSILGNVTVKQARTMSVFEITPFYTSQVVRYDGSMHPQVHALLKRFKLRDSEIVLNKLAIPNRGVNAWLTASEYARLGASVEDRRDVRIPFMCRDIPEKLHLEMWDVIVKFKGDAGFGRLSSASASKVAYTLQTDVNSIQRTVTIIDTLIAEERRKQEYFKTVTSNCVSSSNFSLQSITNAIKSRIMKDHTCENISVLEGAKSQLLEFRNLNADHSFTTKSDGISRHFMSEYGALEAVHHQNTNDMSKFLKLKGKWNKTLITRDVLVICGVLGGGIWMIIQHLRAKISEPVTHEAKGKRQRQKLKFRNARDNKMGREVYGEDDVIEHFFGDAYTKKGKSKGRTRGLGHKNRKFINMYGFDPEDFSAVRFVDPLTGATIDESPIMDIALVQEHFGKIRMNLLGEDELEPDELRMNKTIQAYYMNNKTGKALKVDLTPHIPLKVCDLHATIAGFPEREHELRQTGKAQPIDLSEVPKANTELIPVDHESSSMFRGLRDYNPISNNICHLTNVSDGASNSLYGVGFGPLILTNRHLFERNNGELVIKSRHGEFVIKNTTQLHLLPIPDRDLLLIRLPKDIPPFPQKLGFRQPERGERICMVGSNFQTKSITSVVSETSTIMPVENSQFWKHWISTKDGQCGSPMVSTKDGKILGLHSLANFQNSINYFAAFPDDFAEKYLYTIEAHEWVKHWKYNTSAISWGSLNIQASQPAGLFKVSKLISDLDSTAVYAQTQQNRWMYEQLNGNLKAIAHCPSQLVTKHTVKGKCQMFDLYLKLHDEAREYFQPMLGQYQKSRLNREAYAKDLLKYATPIEAGNIDCDLFEKTVETVISDLRGYGFETCNYVTDEIDVFEALNMKSAVGALYKGKKKDYFAEFTPEMKEEILKQSCERLFLGRMGVWNGSLKAELRPLEKVEANKTRTFTAAPLDTLLGGKVCVDDFNNQFYDHNLRAPWSVGMTKFYCGWDRLLESLPDGWIYCDADGSQFDSSLSPYLINAVLNIRLEFMEEWDIGEVMLRNLYTEIVYTPISTPDGTLVKKFKGNNSGQPSTVVDNTLMVILAVNYSLRKSGIPNELRDSLIRFFVNGDDLLLGVHPKYEYVLDTMADNFRELGLKYTFDSRTREKGDLWFMSHQGHKREGIWIPKLEPERIVSILEWDRSKEPCHRLEAICAAMIESWGYDKLTHEIRKFYAWMIEQAPYSSLAQEGKAPYIAETALRKLYLDKEPAQEDLAQYLQAIFEDYEDSAEVCVYHQAGETLDAGLTEEQKQAEKERKERERSEKEREGQRQLALKKGKNAAQEEGERDNEVNAGTSGTFSVPRLKSLTSKMRVPKYEKRVALNLDHLILYTPEQTDLSNTRSTRKQFDTWFEGVMADYELTEDKMQIILNGLMVWCIENGTSPNINGMWVMMDGDDQVEFPIKPLIDHAKPTFRQIMAHFSDVAEAYIEKRNQDRPYMPRYGLQRNLTDMSLARYAFDFYEMTSRTPIRAREAHIQMKAAALRGANNNLFGLDGNVGTTVENTERHTTEDVNRNMHNLLGVKGL</sequence>
<evidence type="ECO:0000256" key="31">
    <source>
        <dbReference type="ARBA" id="ARBA00045403"/>
    </source>
</evidence>
<evidence type="ECO:0000256" key="3">
    <source>
        <dbReference type="ARBA" id="ARBA00004147"/>
    </source>
</evidence>
<dbReference type="SMART" id="SM00490">
    <property type="entry name" value="HELICc"/>
    <property type="match status" value="1"/>
</dbReference>
<dbReference type="GO" id="GO:0016818">
    <property type="term" value="F:hydrolase activity, acting on acid anhydrides, in phosphorus-containing anhydrides"/>
    <property type="evidence" value="ECO:0007669"/>
    <property type="project" value="InterPro"/>
</dbReference>
<dbReference type="Gene3D" id="2.40.10.10">
    <property type="entry name" value="Trypsin-like serine proteases"/>
    <property type="match status" value="2"/>
</dbReference>
<evidence type="ECO:0000256" key="9">
    <source>
        <dbReference type="ARBA" id="ARBA00022488"/>
    </source>
</evidence>
<feature type="domain" description="Peptidase S30" evidence="40">
    <location>
        <begin position="219"/>
        <end position="362"/>
    </location>
</feature>
<evidence type="ECO:0000256" key="30">
    <source>
        <dbReference type="ARBA" id="ARBA00034108"/>
    </source>
</evidence>
<keyword evidence="21" id="KW-0378">Hydrolase</keyword>
<dbReference type="GO" id="GO:0004386">
    <property type="term" value="F:helicase activity"/>
    <property type="evidence" value="ECO:0007669"/>
    <property type="project" value="UniProtKB-KW"/>
</dbReference>
<comment type="function">
    <text evidence="31">Mediates the cap-independent, EIF4E-dependent translation of viral genomic RNAs. Binds to the cap-binding site of host EIF4E and thus interferes with the host EIF4E-dependent mRNA export and translation. VPg-RNA directly binds EIF4E and is a template for transcription. Also forms trimeric complexes with EIF4E-EIF4G, which are templates for translation.</text>
</comment>
<dbReference type="Pfam" id="PF00863">
    <property type="entry name" value="Peptidase_C4"/>
    <property type="match status" value="1"/>
</dbReference>
<evidence type="ECO:0000259" key="39">
    <source>
        <dbReference type="PROSITE" id="PS51744"/>
    </source>
</evidence>
<feature type="domain" description="Peptidase C6" evidence="39">
    <location>
        <begin position="698"/>
        <end position="820"/>
    </location>
</feature>
<evidence type="ECO:0000259" key="36">
    <source>
        <dbReference type="PROSITE" id="PS51192"/>
    </source>
</evidence>